<accession>A0A4P8IH38</accession>
<dbReference type="Gene3D" id="2.20.28.50">
    <property type="entry name" value="degv family protein"/>
    <property type="match status" value="1"/>
</dbReference>
<evidence type="ECO:0000313" key="2">
    <source>
        <dbReference type="EMBL" id="QCP36291.1"/>
    </source>
</evidence>
<dbReference type="InterPro" id="IPR050270">
    <property type="entry name" value="DegV_domain_contain"/>
</dbReference>
<sequence length="278" mass="30863">MSFNIVCDSCTDLTKEDFEKGCYTWIPLTLLIGDEEIVDDDTFDQRSFLDKVANSKGACKSACPAPEAYMEAYKKADDIYVVTLSAELSGSYNSAELGKKLYKEELGDKNIYVFNSRGASSTQLLIARKIYEYASTGMPFEQVVEHVEDYIKGQRTFFVLETLDVLQRNGRLSKVNAVLATALNIKPVMEGTKEGVIQKLAQARGTKKALAKMTECIVKEGQDLTERVLAIAHCNCYERAVYLKNMLEEKVNVKDIVIVDTKGVSSLYACDGGVVVAY</sequence>
<protein>
    <submittedName>
        <fullName evidence="2">DegV family protein</fullName>
    </submittedName>
</protein>
<dbReference type="EMBL" id="CP040058">
    <property type="protein sequence ID" value="QCP36291.1"/>
    <property type="molecule type" value="Genomic_DNA"/>
</dbReference>
<evidence type="ECO:0000313" key="3">
    <source>
        <dbReference type="Proteomes" id="UP000298653"/>
    </source>
</evidence>
<dbReference type="Gene3D" id="3.30.1180.10">
    <property type="match status" value="1"/>
</dbReference>
<dbReference type="OrthoDB" id="2138472at2"/>
<name>A0A4P8IH38_9FIRM</name>
<gene>
    <name evidence="2" type="ORF">AR1Y2_2837</name>
</gene>
<organism evidence="2 3">
    <name type="scientific">Anaerostipes rhamnosivorans</name>
    <dbReference type="NCBI Taxonomy" id="1229621"/>
    <lineage>
        <taxon>Bacteria</taxon>
        <taxon>Bacillati</taxon>
        <taxon>Bacillota</taxon>
        <taxon>Clostridia</taxon>
        <taxon>Lachnospirales</taxon>
        <taxon>Lachnospiraceae</taxon>
        <taxon>Anaerostipes</taxon>
    </lineage>
</organism>
<keyword evidence="1" id="KW-0446">Lipid-binding</keyword>
<evidence type="ECO:0000256" key="1">
    <source>
        <dbReference type="ARBA" id="ARBA00023121"/>
    </source>
</evidence>
<dbReference type="PANTHER" id="PTHR33434:SF2">
    <property type="entry name" value="FATTY ACID-BINDING PROTEIN TM_1468"/>
    <property type="match status" value="1"/>
</dbReference>
<dbReference type="NCBIfam" id="TIGR00762">
    <property type="entry name" value="DegV"/>
    <property type="match status" value="1"/>
</dbReference>
<dbReference type="PANTHER" id="PTHR33434">
    <property type="entry name" value="DEGV DOMAIN-CONTAINING PROTEIN DR_1986-RELATED"/>
    <property type="match status" value="1"/>
</dbReference>
<keyword evidence="3" id="KW-1185">Reference proteome</keyword>
<dbReference type="Proteomes" id="UP000298653">
    <property type="component" value="Chromosome"/>
</dbReference>
<dbReference type="AlphaFoldDB" id="A0A4P8IH38"/>
<dbReference type="Pfam" id="PF02645">
    <property type="entry name" value="DegV"/>
    <property type="match status" value="1"/>
</dbReference>
<dbReference type="KEGG" id="arf:AR1Y2_2837"/>
<dbReference type="RefSeq" id="WP_137329546.1">
    <property type="nucleotide sequence ID" value="NZ_CP040058.1"/>
</dbReference>
<dbReference type="Gene3D" id="3.40.50.10440">
    <property type="entry name" value="Dihydroxyacetone kinase, domain 1"/>
    <property type="match status" value="1"/>
</dbReference>
<proteinExistence type="predicted"/>
<dbReference type="InterPro" id="IPR003797">
    <property type="entry name" value="DegV"/>
</dbReference>
<dbReference type="SUPFAM" id="SSF82549">
    <property type="entry name" value="DAK1/DegV-like"/>
    <property type="match status" value="1"/>
</dbReference>
<reference evidence="2 3" key="1">
    <citation type="submission" date="2019-05" db="EMBL/GenBank/DDBJ databases">
        <title>Complete genome sequencing of Anaerostipes rhamnosivorans.</title>
        <authorList>
            <person name="Bui T.P.N."/>
            <person name="de Vos W.M."/>
        </authorList>
    </citation>
    <scope>NUCLEOTIDE SEQUENCE [LARGE SCALE GENOMIC DNA]</scope>
    <source>
        <strain evidence="2 3">1y2</strain>
    </source>
</reference>
<dbReference type="PROSITE" id="PS51482">
    <property type="entry name" value="DEGV"/>
    <property type="match status" value="1"/>
</dbReference>
<dbReference type="InterPro" id="IPR043168">
    <property type="entry name" value="DegV_C"/>
</dbReference>
<dbReference type="GO" id="GO:0008289">
    <property type="term" value="F:lipid binding"/>
    <property type="evidence" value="ECO:0007669"/>
    <property type="project" value="UniProtKB-KW"/>
</dbReference>